<dbReference type="PROSITE" id="PS51340">
    <property type="entry name" value="MOSC"/>
    <property type="match status" value="1"/>
</dbReference>
<dbReference type="EMBL" id="JACXJA010000016">
    <property type="protein sequence ID" value="MBD2863114.1"/>
    <property type="molecule type" value="Genomic_DNA"/>
</dbReference>
<dbReference type="Pfam" id="PF03476">
    <property type="entry name" value="MOSC_N"/>
    <property type="match status" value="1"/>
</dbReference>
<feature type="domain" description="MOSC" evidence="1">
    <location>
        <begin position="97"/>
        <end position="243"/>
    </location>
</feature>
<dbReference type="Pfam" id="PF03473">
    <property type="entry name" value="MOSC"/>
    <property type="match status" value="1"/>
</dbReference>
<dbReference type="GO" id="GO:0030151">
    <property type="term" value="F:molybdenum ion binding"/>
    <property type="evidence" value="ECO:0007669"/>
    <property type="project" value="InterPro"/>
</dbReference>
<accession>A0A927C820</accession>
<dbReference type="RefSeq" id="WP_190928611.1">
    <property type="nucleotide sequence ID" value="NZ_JACXJA010000016.1"/>
</dbReference>
<dbReference type="AlphaFoldDB" id="A0A927C820"/>
<dbReference type="PANTHER" id="PTHR36930">
    <property type="entry name" value="METAL-SULFUR CLUSTER BIOSYNTHESIS PROTEINS YUAD-RELATED"/>
    <property type="match status" value="1"/>
</dbReference>
<comment type="caution">
    <text evidence="2">The sequence shown here is derived from an EMBL/GenBank/DDBJ whole genome shotgun (WGS) entry which is preliminary data.</text>
</comment>
<organism evidence="2 3">
    <name type="scientific">Paenibacillus oceani</name>
    <dbReference type="NCBI Taxonomy" id="2772510"/>
    <lineage>
        <taxon>Bacteria</taxon>
        <taxon>Bacillati</taxon>
        <taxon>Bacillota</taxon>
        <taxon>Bacilli</taxon>
        <taxon>Bacillales</taxon>
        <taxon>Paenibacillaceae</taxon>
        <taxon>Paenibacillus</taxon>
    </lineage>
</organism>
<keyword evidence="3" id="KW-1185">Reference proteome</keyword>
<dbReference type="Gene3D" id="2.40.33.20">
    <property type="entry name" value="PK beta-barrel domain-like"/>
    <property type="match status" value="1"/>
</dbReference>
<reference evidence="2" key="1">
    <citation type="submission" date="2020-09" db="EMBL/GenBank/DDBJ databases">
        <title>A novel bacterium of genus Paenibacillus, isolated from South China Sea.</title>
        <authorList>
            <person name="Huang H."/>
            <person name="Mo K."/>
            <person name="Hu Y."/>
        </authorList>
    </citation>
    <scope>NUCLEOTIDE SEQUENCE</scope>
    <source>
        <strain evidence="2">IB182363</strain>
    </source>
</reference>
<evidence type="ECO:0000259" key="1">
    <source>
        <dbReference type="PROSITE" id="PS51340"/>
    </source>
</evidence>
<dbReference type="GO" id="GO:0003824">
    <property type="term" value="F:catalytic activity"/>
    <property type="evidence" value="ECO:0007669"/>
    <property type="project" value="InterPro"/>
</dbReference>
<dbReference type="InterPro" id="IPR005302">
    <property type="entry name" value="MoCF_Sase_C"/>
</dbReference>
<dbReference type="InterPro" id="IPR011037">
    <property type="entry name" value="Pyrv_Knase-like_insert_dom_sf"/>
</dbReference>
<evidence type="ECO:0000313" key="2">
    <source>
        <dbReference type="EMBL" id="MBD2863114.1"/>
    </source>
</evidence>
<protein>
    <submittedName>
        <fullName evidence="2">MOSC domain-containing protein</fullName>
    </submittedName>
</protein>
<dbReference type="SUPFAM" id="SSF50800">
    <property type="entry name" value="PK beta-barrel domain-like"/>
    <property type="match status" value="1"/>
</dbReference>
<gene>
    <name evidence="2" type="ORF">IDH45_14060</name>
</gene>
<dbReference type="InterPro" id="IPR005303">
    <property type="entry name" value="MOCOS_middle"/>
</dbReference>
<dbReference type="InterPro" id="IPR052716">
    <property type="entry name" value="MOSC_domain"/>
</dbReference>
<dbReference type="Proteomes" id="UP000639396">
    <property type="component" value="Unassembled WGS sequence"/>
</dbReference>
<dbReference type="PANTHER" id="PTHR36930:SF1">
    <property type="entry name" value="MOSC DOMAIN-CONTAINING PROTEIN"/>
    <property type="match status" value="1"/>
</dbReference>
<proteinExistence type="predicted"/>
<name>A0A927C820_9BACL</name>
<evidence type="ECO:0000313" key="3">
    <source>
        <dbReference type="Proteomes" id="UP000639396"/>
    </source>
</evidence>
<dbReference type="GO" id="GO:0030170">
    <property type="term" value="F:pyridoxal phosphate binding"/>
    <property type="evidence" value="ECO:0007669"/>
    <property type="project" value="InterPro"/>
</dbReference>
<sequence>MQKRWVGEVTHITRYPVKSMAGESLTRTAVAAYGLYGDRSHALVDPAKQGWERYITARQIPRLLGYRPTFLEQSTEGEFPQLQIASPDGRTFGWDEQLLSELGSLSNRTMTMIRHQPDSVDLLAVDTGAILLITDRSLRKLERLTGREIDPRRFRANIVVSLHEDATEDETGWIGKELSIGGCRLQIEEPCERCSVITLDPDTYERDVKILKQVNEQMNLIFGVYASVTAVGDVGVGDRVYVGEQG</sequence>